<proteinExistence type="predicted"/>
<protein>
    <submittedName>
        <fullName evidence="1">Uncharacterized protein</fullName>
    </submittedName>
</protein>
<dbReference type="EMBL" id="ML977030">
    <property type="protein sequence ID" value="KAF1949972.1"/>
    <property type="molecule type" value="Genomic_DNA"/>
</dbReference>
<dbReference type="OrthoDB" id="4751476at2759"/>
<reference evidence="1" key="1">
    <citation type="journal article" date="2020" name="Stud. Mycol.">
        <title>101 Dothideomycetes genomes: a test case for predicting lifestyles and emergence of pathogens.</title>
        <authorList>
            <person name="Haridas S."/>
            <person name="Albert R."/>
            <person name="Binder M."/>
            <person name="Bloem J."/>
            <person name="Labutti K."/>
            <person name="Salamov A."/>
            <person name="Andreopoulos B."/>
            <person name="Baker S."/>
            <person name="Barry K."/>
            <person name="Bills G."/>
            <person name="Bluhm B."/>
            <person name="Cannon C."/>
            <person name="Castanera R."/>
            <person name="Culley D."/>
            <person name="Daum C."/>
            <person name="Ezra D."/>
            <person name="Gonzalez J."/>
            <person name="Henrissat B."/>
            <person name="Kuo A."/>
            <person name="Liang C."/>
            <person name="Lipzen A."/>
            <person name="Lutzoni F."/>
            <person name="Magnuson J."/>
            <person name="Mondo S."/>
            <person name="Nolan M."/>
            <person name="Ohm R."/>
            <person name="Pangilinan J."/>
            <person name="Park H.-J."/>
            <person name="Ramirez L."/>
            <person name="Alfaro M."/>
            <person name="Sun H."/>
            <person name="Tritt A."/>
            <person name="Yoshinaga Y."/>
            <person name="Zwiers L.-H."/>
            <person name="Turgeon B."/>
            <person name="Goodwin S."/>
            <person name="Spatafora J."/>
            <person name="Crous P."/>
            <person name="Grigoriev I."/>
        </authorList>
    </citation>
    <scope>NUCLEOTIDE SEQUENCE</scope>
    <source>
        <strain evidence="1">CBS 675.92</strain>
    </source>
</reference>
<name>A0A6A5TE79_9PLEO</name>
<sequence>MLNEQVRAAGDLQLQRLLARIRQGVQDLNNTCFREGRRIPWESVITAVTPLNRNRWSLNTVGIRGGSTILMILSYGDYSSIPIPAVFMFVPGMLVIVTQNTHQELKLVNGAAYTALDGVLDKGARALCTTRV</sequence>
<keyword evidence="2" id="KW-1185">Reference proteome</keyword>
<organism evidence="1 2">
    <name type="scientific">Byssothecium circinans</name>
    <dbReference type="NCBI Taxonomy" id="147558"/>
    <lineage>
        <taxon>Eukaryota</taxon>
        <taxon>Fungi</taxon>
        <taxon>Dikarya</taxon>
        <taxon>Ascomycota</taxon>
        <taxon>Pezizomycotina</taxon>
        <taxon>Dothideomycetes</taxon>
        <taxon>Pleosporomycetidae</taxon>
        <taxon>Pleosporales</taxon>
        <taxon>Massarineae</taxon>
        <taxon>Massarinaceae</taxon>
        <taxon>Byssothecium</taxon>
    </lineage>
</organism>
<gene>
    <name evidence="1" type="ORF">CC80DRAFT_510157</name>
</gene>
<evidence type="ECO:0000313" key="2">
    <source>
        <dbReference type="Proteomes" id="UP000800035"/>
    </source>
</evidence>
<dbReference type="Proteomes" id="UP000800035">
    <property type="component" value="Unassembled WGS sequence"/>
</dbReference>
<evidence type="ECO:0000313" key="1">
    <source>
        <dbReference type="EMBL" id="KAF1949972.1"/>
    </source>
</evidence>
<accession>A0A6A5TE79</accession>
<dbReference type="AlphaFoldDB" id="A0A6A5TE79"/>